<protein>
    <recommendedName>
        <fullName evidence="3">HicB family protein</fullName>
    </recommendedName>
</protein>
<name>A0ABQ3VYF1_9LACO</name>
<dbReference type="Gene3D" id="3.30.160.250">
    <property type="match status" value="1"/>
</dbReference>
<comment type="caution">
    <text evidence="1">The sequence shown here is derived from an EMBL/GenBank/DDBJ whole genome shotgun (WGS) entry which is preliminary data.</text>
</comment>
<evidence type="ECO:0008006" key="3">
    <source>
        <dbReference type="Google" id="ProtNLM"/>
    </source>
</evidence>
<sequence length="123" mass="13768">MGKEIVVYPVILAKVDEHYCVTIPGIASGFTHGKQRLDAIKFAMNLIGRLLSIETNYPRPPEQNRIQLKDNEQLIYVAVNLNDYRQMIDVAVEIPEALDHLASEKGLDLSAVMVAALKTKLNH</sequence>
<gene>
    <name evidence="1" type="ORF">YK48G_06410</name>
</gene>
<dbReference type="Proteomes" id="UP000604765">
    <property type="component" value="Unassembled WGS sequence"/>
</dbReference>
<dbReference type="EMBL" id="BNJR01000007">
    <property type="protein sequence ID" value="GHP13216.1"/>
    <property type="molecule type" value="Genomic_DNA"/>
</dbReference>
<keyword evidence="2" id="KW-1185">Reference proteome</keyword>
<dbReference type="RefSeq" id="WP_203629265.1">
    <property type="nucleotide sequence ID" value="NZ_BNJR01000007.1"/>
</dbReference>
<accession>A0ABQ3VYF1</accession>
<reference evidence="1 2" key="1">
    <citation type="journal article" date="2021" name="Int. J. Syst. Evol. Microbiol.">
        <title>Lentilactobacillus fungorum sp. nov., isolated from spent mushroom substrates.</title>
        <authorList>
            <person name="Tohno M."/>
            <person name="Tanizawa Y."/>
            <person name="Kojima Y."/>
            <person name="Sakamoto M."/>
            <person name="Ohkuma M."/>
            <person name="Kobayashi H."/>
        </authorList>
    </citation>
    <scope>NUCLEOTIDE SEQUENCE [LARGE SCALE GENOMIC DNA]</scope>
    <source>
        <strain evidence="1 2">YK48G</strain>
    </source>
</reference>
<evidence type="ECO:0000313" key="1">
    <source>
        <dbReference type="EMBL" id="GHP13216.1"/>
    </source>
</evidence>
<evidence type="ECO:0000313" key="2">
    <source>
        <dbReference type="Proteomes" id="UP000604765"/>
    </source>
</evidence>
<organism evidence="1 2">
    <name type="scientific">Lentilactobacillus fungorum</name>
    <dbReference type="NCBI Taxonomy" id="2201250"/>
    <lineage>
        <taxon>Bacteria</taxon>
        <taxon>Bacillati</taxon>
        <taxon>Bacillota</taxon>
        <taxon>Bacilli</taxon>
        <taxon>Lactobacillales</taxon>
        <taxon>Lactobacillaceae</taxon>
        <taxon>Lentilactobacillus</taxon>
    </lineage>
</organism>
<proteinExistence type="predicted"/>